<keyword evidence="3" id="KW-1185">Reference proteome</keyword>
<dbReference type="Proteomes" id="UP000623250">
    <property type="component" value="Unassembled WGS sequence"/>
</dbReference>
<evidence type="ECO:0000313" key="3">
    <source>
        <dbReference type="Proteomes" id="UP000623250"/>
    </source>
</evidence>
<keyword evidence="1" id="KW-0472">Membrane</keyword>
<reference evidence="2 3" key="1">
    <citation type="submission" date="2020-12" db="EMBL/GenBank/DDBJ databases">
        <title>Revised draft genomes of Rhodomicrobium vannielii ATCC 17100 and Rhodomicrobium udaipurense JA643.</title>
        <authorList>
            <person name="Conners E.M."/>
            <person name="Davenport E.J."/>
            <person name="Bose A."/>
        </authorList>
    </citation>
    <scope>NUCLEOTIDE SEQUENCE [LARGE SCALE GENOMIC DNA]</scope>
    <source>
        <strain evidence="2 3">JA643</strain>
    </source>
</reference>
<feature type="transmembrane region" description="Helical" evidence="1">
    <location>
        <begin position="6"/>
        <end position="24"/>
    </location>
</feature>
<dbReference type="AlphaFoldDB" id="A0A8I1GD66"/>
<dbReference type="EMBL" id="JAEMUK010000082">
    <property type="protein sequence ID" value="MBJ7544893.1"/>
    <property type="molecule type" value="Genomic_DNA"/>
</dbReference>
<accession>A0A8I1GD66</accession>
<dbReference type="RefSeq" id="WP_037239003.1">
    <property type="nucleotide sequence ID" value="NZ_JAEMUK010000082.1"/>
</dbReference>
<gene>
    <name evidence="2" type="ORF">JDN41_15170</name>
</gene>
<comment type="caution">
    <text evidence="2">The sequence shown here is derived from an EMBL/GenBank/DDBJ whole genome shotgun (WGS) entry which is preliminary data.</text>
</comment>
<sequence length="68" mass="7408">MGFLKAIVSLVLFAIIAVAAYWLIASYTTKGELPYWAEINANLPEPLRSFACENIKKTDATAVVASCQ</sequence>
<protein>
    <submittedName>
        <fullName evidence="2">Uncharacterized protein</fullName>
    </submittedName>
</protein>
<keyword evidence="1" id="KW-0812">Transmembrane</keyword>
<organism evidence="2 3">
    <name type="scientific">Rhodomicrobium udaipurense</name>
    <dbReference type="NCBI Taxonomy" id="1202716"/>
    <lineage>
        <taxon>Bacteria</taxon>
        <taxon>Pseudomonadati</taxon>
        <taxon>Pseudomonadota</taxon>
        <taxon>Alphaproteobacteria</taxon>
        <taxon>Hyphomicrobiales</taxon>
        <taxon>Hyphomicrobiaceae</taxon>
        <taxon>Rhodomicrobium</taxon>
    </lineage>
</organism>
<proteinExistence type="predicted"/>
<name>A0A8I1GD66_9HYPH</name>
<evidence type="ECO:0000313" key="2">
    <source>
        <dbReference type="EMBL" id="MBJ7544893.1"/>
    </source>
</evidence>
<keyword evidence="1" id="KW-1133">Transmembrane helix</keyword>
<evidence type="ECO:0000256" key="1">
    <source>
        <dbReference type="SAM" id="Phobius"/>
    </source>
</evidence>